<evidence type="ECO:0000256" key="1">
    <source>
        <dbReference type="SAM" id="Phobius"/>
    </source>
</evidence>
<dbReference type="EMBL" id="AGEK01000050">
    <property type="protein sequence ID" value="EHO65920.1"/>
    <property type="molecule type" value="Genomic_DNA"/>
</dbReference>
<keyword evidence="3" id="KW-1185">Reference proteome</keyword>
<evidence type="ECO:0000313" key="2">
    <source>
        <dbReference type="EMBL" id="EHO65920.1"/>
    </source>
</evidence>
<name>H1HQU0_9BACT</name>
<dbReference type="RefSeq" id="WP_008566677.1">
    <property type="nucleotide sequence ID" value="NZ_JH594516.1"/>
</dbReference>
<keyword evidence="1" id="KW-1133">Transmembrane helix</keyword>
<sequence length="89" mass="10789">MVLLKFIFLLFIALFIFILLMAFRFISTFRDNINKFNRRSGDFGRQQWGQHRRTYGDDERVIDTRDPEEAGKKIFKKDEGEYVDYEEEP</sequence>
<dbReference type="PATRIC" id="fig|999422.3.peg.2655"/>
<accession>H1HQU0</accession>
<dbReference type="HOGENOM" id="CLU_183767_0_0_10"/>
<comment type="caution">
    <text evidence="2">The sequence shown here is derived from an EMBL/GenBank/DDBJ whole genome shotgun (WGS) entry which is preliminary data.</text>
</comment>
<dbReference type="STRING" id="999422.HMPREF9944_02534"/>
<dbReference type="InterPro" id="IPR032272">
    <property type="entry name" value="DUF4834"/>
</dbReference>
<keyword evidence="1" id="KW-0812">Transmembrane</keyword>
<gene>
    <name evidence="2" type="ORF">HMPREF9944_02534</name>
</gene>
<protein>
    <recommendedName>
        <fullName evidence="4">DUF4834 domain-containing protein</fullName>
    </recommendedName>
</protein>
<dbReference type="AlphaFoldDB" id="H1HQU0"/>
<keyword evidence="1" id="KW-0472">Membrane</keyword>
<dbReference type="Proteomes" id="UP000003167">
    <property type="component" value="Unassembled WGS sequence"/>
</dbReference>
<organism evidence="2 3">
    <name type="scientific">Segatella maculosa OT 289</name>
    <dbReference type="NCBI Taxonomy" id="999422"/>
    <lineage>
        <taxon>Bacteria</taxon>
        <taxon>Pseudomonadati</taxon>
        <taxon>Bacteroidota</taxon>
        <taxon>Bacteroidia</taxon>
        <taxon>Bacteroidales</taxon>
        <taxon>Prevotellaceae</taxon>
        <taxon>Segatella</taxon>
    </lineage>
</organism>
<proteinExistence type="predicted"/>
<reference evidence="2 3" key="1">
    <citation type="submission" date="2011-12" db="EMBL/GenBank/DDBJ databases">
        <title>The Genome Sequence of Prevotella maculosa OT 289.</title>
        <authorList>
            <consortium name="The Broad Institute Genome Sequencing Platform"/>
            <person name="Earl A."/>
            <person name="Ward D."/>
            <person name="Feldgarden M."/>
            <person name="Gevers D."/>
            <person name="Izard J."/>
            <person name="Blanton J.M."/>
            <person name="Mathney J."/>
            <person name="Tanner A.C."/>
            <person name="Dewhirst F.E."/>
            <person name="Young S.K."/>
            <person name="Zeng Q."/>
            <person name="Gargeya S."/>
            <person name="Fitzgerald M."/>
            <person name="Haas B."/>
            <person name="Abouelleil A."/>
            <person name="Alvarado L."/>
            <person name="Arachchi H.M."/>
            <person name="Berlin A."/>
            <person name="Chapman S.B."/>
            <person name="Gearin G."/>
            <person name="Goldberg J."/>
            <person name="Griggs A."/>
            <person name="Gujja S."/>
            <person name="Hansen M."/>
            <person name="Heiman D."/>
            <person name="Howarth C."/>
            <person name="Larimer J."/>
            <person name="Lui A."/>
            <person name="MacDonald P.J.P."/>
            <person name="McCowen C."/>
            <person name="Montmayeur A."/>
            <person name="Murphy C."/>
            <person name="Neiman D."/>
            <person name="Pearson M."/>
            <person name="Priest M."/>
            <person name="Roberts A."/>
            <person name="Saif S."/>
            <person name="Shea T."/>
            <person name="Sisk P."/>
            <person name="Stolte C."/>
            <person name="Sykes S."/>
            <person name="Wortman J."/>
            <person name="Nusbaum C."/>
            <person name="Birren B."/>
        </authorList>
    </citation>
    <scope>NUCLEOTIDE SEQUENCE [LARGE SCALE GENOMIC DNA]</scope>
    <source>
        <strain evidence="2 3">OT 289</strain>
    </source>
</reference>
<dbReference type="Pfam" id="PF16118">
    <property type="entry name" value="DUF4834"/>
    <property type="match status" value="1"/>
</dbReference>
<evidence type="ECO:0008006" key="4">
    <source>
        <dbReference type="Google" id="ProtNLM"/>
    </source>
</evidence>
<feature type="transmembrane region" description="Helical" evidence="1">
    <location>
        <begin position="6"/>
        <end position="26"/>
    </location>
</feature>
<dbReference type="OrthoDB" id="1073075at2"/>
<evidence type="ECO:0000313" key="3">
    <source>
        <dbReference type="Proteomes" id="UP000003167"/>
    </source>
</evidence>